<dbReference type="InterPro" id="IPR023296">
    <property type="entry name" value="Glyco_hydro_beta-prop_sf"/>
</dbReference>
<protein>
    <submittedName>
        <fullName evidence="1">Uncharacterized protein</fullName>
    </submittedName>
</protein>
<dbReference type="EMBL" id="MN738879">
    <property type="protein sequence ID" value="QHT29579.1"/>
    <property type="molecule type" value="Genomic_DNA"/>
</dbReference>
<reference evidence="1" key="1">
    <citation type="journal article" date="2020" name="Nature">
        <title>Giant virus diversity and host interactions through global metagenomics.</title>
        <authorList>
            <person name="Schulz F."/>
            <person name="Roux S."/>
            <person name="Paez-Espino D."/>
            <person name="Jungbluth S."/>
            <person name="Walsh D.A."/>
            <person name="Denef V.J."/>
            <person name="McMahon K.D."/>
            <person name="Konstantinidis K.T."/>
            <person name="Eloe-Fadrosh E.A."/>
            <person name="Kyrpides N.C."/>
            <person name="Woyke T."/>
        </authorList>
    </citation>
    <scope>NUCLEOTIDE SEQUENCE</scope>
    <source>
        <strain evidence="1">GVMAG-M-3300005589-24</strain>
    </source>
</reference>
<dbReference type="AlphaFoldDB" id="A0A6C0EMQ3"/>
<sequence>MEHESHQMKLAVVVIVLLALYILLSRDLLSITIGGCPRNVKHPVMHSVYRLDFNSFHNVFNPSILRRENKMICCSRVSTLSQRNLLININGKLNYDSFLIFVEVVGSDTCKVVYPSHPHLNGKLEDPRFVLYNGEYIVSATEFVDWRYIFPTMYIYDTNYNFVRRVDYVKKDYFGTSPIKTIQKNWCPFVHQGRVLSHTDSYPNWKVFQIDTNTGNMLKLVNYDTSKLFHVPKNAFLRCSTSWVRYDATHYICGLHSKTKGRIPSIRSCLVLIDHQTLLPTAYTDYLCFEKKHNRIQFLSGIECDDFYVYVAYGLDDAEICVKKIAKYRLCFQIILSNGLS</sequence>
<organism evidence="1">
    <name type="scientific">viral metagenome</name>
    <dbReference type="NCBI Taxonomy" id="1070528"/>
    <lineage>
        <taxon>unclassified sequences</taxon>
        <taxon>metagenomes</taxon>
        <taxon>organismal metagenomes</taxon>
    </lineage>
</organism>
<name>A0A6C0EMQ3_9ZZZZ</name>
<evidence type="ECO:0000313" key="1">
    <source>
        <dbReference type="EMBL" id="QHT29579.1"/>
    </source>
</evidence>
<proteinExistence type="predicted"/>
<dbReference type="SUPFAM" id="SSF75005">
    <property type="entry name" value="Arabinanase/levansucrase/invertase"/>
    <property type="match status" value="1"/>
</dbReference>
<accession>A0A6C0EMQ3</accession>